<organism evidence="1 2">
    <name type="scientific">Toxocara canis</name>
    <name type="common">Canine roundworm</name>
    <dbReference type="NCBI Taxonomy" id="6265"/>
    <lineage>
        <taxon>Eukaryota</taxon>
        <taxon>Metazoa</taxon>
        <taxon>Ecdysozoa</taxon>
        <taxon>Nematoda</taxon>
        <taxon>Chromadorea</taxon>
        <taxon>Rhabditida</taxon>
        <taxon>Spirurina</taxon>
        <taxon>Ascaridomorpha</taxon>
        <taxon>Ascaridoidea</taxon>
        <taxon>Toxocaridae</taxon>
        <taxon>Toxocara</taxon>
    </lineage>
</organism>
<proteinExistence type="predicted"/>
<dbReference type="Proteomes" id="UP000031036">
    <property type="component" value="Unassembled WGS sequence"/>
</dbReference>
<accession>A0A0B2VXC1</accession>
<feature type="non-terminal residue" evidence="1">
    <location>
        <position position="1"/>
    </location>
</feature>
<evidence type="ECO:0000313" key="2">
    <source>
        <dbReference type="Proteomes" id="UP000031036"/>
    </source>
</evidence>
<sequence>AACPFYGCSSYSNGIPSYDINTNQNGQQQGVVGSNLQQYGVWNSSAAFSSSRNSATSFQNVPLTSNGAEAVSASQGSVQSQAWQRNGSMNFLNSQTGTTLPPGQPGYLPIYAGDKHTYTGRIQDVQSMDAPFYESIGRPYTICITFGCSPMMGSMPSYYGGSSAPSTSYSSGVSYSAPSVSYCTSLSRILISCC</sequence>
<comment type="caution">
    <text evidence="1">The sequence shown here is derived from an EMBL/GenBank/DDBJ whole genome shotgun (WGS) entry which is preliminary data.</text>
</comment>
<dbReference type="OrthoDB" id="10612260at2759"/>
<keyword evidence="2" id="KW-1185">Reference proteome</keyword>
<name>A0A0B2VXC1_TOXCA</name>
<protein>
    <submittedName>
        <fullName evidence="1">Uncharacterized protein</fullName>
    </submittedName>
</protein>
<dbReference type="AlphaFoldDB" id="A0A0B2VXC1"/>
<reference evidence="1 2" key="1">
    <citation type="submission" date="2014-11" db="EMBL/GenBank/DDBJ databases">
        <title>Genetic blueprint of the zoonotic pathogen Toxocara canis.</title>
        <authorList>
            <person name="Zhu X.-Q."/>
            <person name="Korhonen P.K."/>
            <person name="Cai H."/>
            <person name="Young N.D."/>
            <person name="Nejsum P."/>
            <person name="von Samson-Himmelstjerna G."/>
            <person name="Boag P.R."/>
            <person name="Tan P."/>
            <person name="Li Q."/>
            <person name="Min J."/>
            <person name="Yang Y."/>
            <person name="Wang X."/>
            <person name="Fang X."/>
            <person name="Hall R.S."/>
            <person name="Hofmann A."/>
            <person name="Sternberg P.W."/>
            <person name="Jex A.R."/>
            <person name="Gasser R.B."/>
        </authorList>
    </citation>
    <scope>NUCLEOTIDE SEQUENCE [LARGE SCALE GENOMIC DNA]</scope>
    <source>
        <strain evidence="1">PN_DK_2014</strain>
    </source>
</reference>
<evidence type="ECO:0000313" key="1">
    <source>
        <dbReference type="EMBL" id="KHN86273.1"/>
    </source>
</evidence>
<gene>
    <name evidence="1" type="ORF">Tcan_13154</name>
</gene>
<dbReference type="EMBL" id="JPKZ01000635">
    <property type="protein sequence ID" value="KHN86273.1"/>
    <property type="molecule type" value="Genomic_DNA"/>
</dbReference>